<dbReference type="EMBL" id="OC007165">
    <property type="protein sequence ID" value="CAD7266543.1"/>
    <property type="molecule type" value="Genomic_DNA"/>
</dbReference>
<name>A0A7R9B7K6_TIMSH</name>
<protein>
    <submittedName>
        <fullName evidence="1">Uncharacterized protein</fullName>
    </submittedName>
</protein>
<proteinExistence type="predicted"/>
<accession>A0A7R9B7K6</accession>
<organism evidence="1">
    <name type="scientific">Timema shepardi</name>
    <name type="common">Walking stick</name>
    <dbReference type="NCBI Taxonomy" id="629360"/>
    <lineage>
        <taxon>Eukaryota</taxon>
        <taxon>Metazoa</taxon>
        <taxon>Ecdysozoa</taxon>
        <taxon>Arthropoda</taxon>
        <taxon>Hexapoda</taxon>
        <taxon>Insecta</taxon>
        <taxon>Pterygota</taxon>
        <taxon>Neoptera</taxon>
        <taxon>Polyneoptera</taxon>
        <taxon>Phasmatodea</taxon>
        <taxon>Timematodea</taxon>
        <taxon>Timematoidea</taxon>
        <taxon>Timematidae</taxon>
        <taxon>Timema</taxon>
    </lineage>
</organism>
<reference evidence="1" key="1">
    <citation type="submission" date="2020-11" db="EMBL/GenBank/DDBJ databases">
        <authorList>
            <person name="Tran Van P."/>
        </authorList>
    </citation>
    <scope>NUCLEOTIDE SEQUENCE</scope>
</reference>
<evidence type="ECO:0000313" key="1">
    <source>
        <dbReference type="EMBL" id="CAD7266543.1"/>
    </source>
</evidence>
<gene>
    <name evidence="1" type="ORF">TSIB3V08_LOCUS10560</name>
</gene>
<dbReference type="AlphaFoldDB" id="A0A7R9B7K6"/>
<sequence>MVRKGLGCPLVQVAFRHRLVGTGLVLAWEGSREEGAQLGACTLKQGLQAAPVPGPGWVGLLVLVPWAACTARQRLEEVDRRRLQDLEVSQAAWDRYIPIERSTIGLSYS</sequence>